<dbReference type="PROSITE" id="PS51257">
    <property type="entry name" value="PROKAR_LIPOPROTEIN"/>
    <property type="match status" value="1"/>
</dbReference>
<dbReference type="RefSeq" id="WP_344838446.1">
    <property type="nucleotide sequence ID" value="NZ_BAAAUV010000037.1"/>
</dbReference>
<feature type="transmembrane region" description="Helical" evidence="1">
    <location>
        <begin position="172"/>
        <end position="189"/>
    </location>
</feature>
<feature type="transmembrane region" description="Helical" evidence="1">
    <location>
        <begin position="280"/>
        <end position="301"/>
    </location>
</feature>
<dbReference type="Proteomes" id="UP001501237">
    <property type="component" value="Unassembled WGS sequence"/>
</dbReference>
<feature type="transmembrane region" description="Helical" evidence="1">
    <location>
        <begin position="443"/>
        <end position="461"/>
    </location>
</feature>
<sequence length="462" mass="48015">MRENEPTRDDLVGGAWRGAVAGVAGGLVFGACMASYGSLPTVASIVRVSSPYAGFAVHLVIAAVIGTGFGILAGRVRGGELLFWGVMYGGFWWFLGPQTLLPLLTGEPVTWDLAAAQRLLPSLYGHLAYGAVTALAFALLGRGRPDIGLRPVLRGLVAGPAAALVLLPASNLLVAGIVAGIGYPLLFSGRREGTGPALIRGTVYGFVVWVAAGLTAPPLLRGDDLDWSAAATRTAVGSLPGYLLLGAGTALVFSWLGLLSRLLFVDDVRRLHDEGAGAHGLHATGFGILAGLLGGSVFALVWWRSGGLVQVAGLVGGHGPVLGLIVHLVIAQLIGVSYALLFRRRAFDLASGIGWGVSYGFLWWVLGALTLLPALLGLPLRWNAAAISTAFPSLVGHLAYGAVLGAIHQYLENRVNPWWVTRGEAETARVVARREQALGSAPALWMVTVLIAVAVPVFTAGG</sequence>
<feature type="transmembrane region" description="Helical" evidence="1">
    <location>
        <begin position="382"/>
        <end position="407"/>
    </location>
</feature>
<accession>A0ABP6QL28</accession>
<feature type="transmembrane region" description="Helical" evidence="1">
    <location>
        <begin position="123"/>
        <end position="140"/>
    </location>
</feature>
<dbReference type="EMBL" id="BAAAUV010000037">
    <property type="protein sequence ID" value="GAA3239089.1"/>
    <property type="molecule type" value="Genomic_DNA"/>
</dbReference>
<evidence type="ECO:0000313" key="2">
    <source>
        <dbReference type="EMBL" id="GAA3239089.1"/>
    </source>
</evidence>
<evidence type="ECO:0000256" key="1">
    <source>
        <dbReference type="SAM" id="Phobius"/>
    </source>
</evidence>
<keyword evidence="1" id="KW-0812">Transmembrane</keyword>
<keyword evidence="3" id="KW-1185">Reference proteome</keyword>
<comment type="caution">
    <text evidence="2">The sequence shown here is derived from an EMBL/GenBank/DDBJ whole genome shotgun (WGS) entry which is preliminary data.</text>
</comment>
<proteinExistence type="predicted"/>
<feature type="transmembrane region" description="Helical" evidence="1">
    <location>
        <begin position="201"/>
        <end position="220"/>
    </location>
</feature>
<feature type="transmembrane region" description="Helical" evidence="1">
    <location>
        <begin position="81"/>
        <end position="103"/>
    </location>
</feature>
<gene>
    <name evidence="2" type="ORF">GCM10010468_75040</name>
</gene>
<feature type="transmembrane region" description="Helical" evidence="1">
    <location>
        <begin position="321"/>
        <end position="341"/>
    </location>
</feature>
<name>A0ABP6QL28_9ACTN</name>
<feature type="transmembrane region" description="Helical" evidence="1">
    <location>
        <begin position="51"/>
        <end position="74"/>
    </location>
</feature>
<organism evidence="2 3">
    <name type="scientific">Actinocorallia longicatena</name>
    <dbReference type="NCBI Taxonomy" id="111803"/>
    <lineage>
        <taxon>Bacteria</taxon>
        <taxon>Bacillati</taxon>
        <taxon>Actinomycetota</taxon>
        <taxon>Actinomycetes</taxon>
        <taxon>Streptosporangiales</taxon>
        <taxon>Thermomonosporaceae</taxon>
        <taxon>Actinocorallia</taxon>
    </lineage>
</organism>
<keyword evidence="1" id="KW-0472">Membrane</keyword>
<feature type="transmembrane region" description="Helical" evidence="1">
    <location>
        <begin position="240"/>
        <end position="259"/>
    </location>
</feature>
<reference evidence="3" key="1">
    <citation type="journal article" date="2019" name="Int. J. Syst. Evol. Microbiol.">
        <title>The Global Catalogue of Microorganisms (GCM) 10K type strain sequencing project: providing services to taxonomists for standard genome sequencing and annotation.</title>
        <authorList>
            <consortium name="The Broad Institute Genomics Platform"/>
            <consortium name="The Broad Institute Genome Sequencing Center for Infectious Disease"/>
            <person name="Wu L."/>
            <person name="Ma J."/>
        </authorList>
    </citation>
    <scope>NUCLEOTIDE SEQUENCE [LARGE SCALE GENOMIC DNA]</scope>
    <source>
        <strain evidence="3">JCM 9377</strain>
    </source>
</reference>
<protein>
    <submittedName>
        <fullName evidence="2">Uncharacterized protein</fullName>
    </submittedName>
</protein>
<feature type="transmembrane region" description="Helical" evidence="1">
    <location>
        <begin position="353"/>
        <end position="376"/>
    </location>
</feature>
<evidence type="ECO:0000313" key="3">
    <source>
        <dbReference type="Proteomes" id="UP001501237"/>
    </source>
</evidence>
<feature type="transmembrane region" description="Helical" evidence="1">
    <location>
        <begin position="20"/>
        <end position="39"/>
    </location>
</feature>
<keyword evidence="1" id="KW-1133">Transmembrane helix</keyword>